<organism evidence="1 2">
    <name type="scientific">Laedolimicola ammoniilytica</name>
    <dbReference type="NCBI Taxonomy" id="2981771"/>
    <lineage>
        <taxon>Bacteria</taxon>
        <taxon>Bacillati</taxon>
        <taxon>Bacillota</taxon>
        <taxon>Clostridia</taxon>
        <taxon>Lachnospirales</taxon>
        <taxon>Lachnospiraceae</taxon>
        <taxon>Laedolimicola</taxon>
    </lineage>
</organism>
<dbReference type="InterPro" id="IPR025648">
    <property type="entry name" value="DUF4358"/>
</dbReference>
<dbReference type="Pfam" id="PF14270">
    <property type="entry name" value="DUF4358"/>
    <property type="match status" value="1"/>
</dbReference>
<keyword evidence="2" id="KW-1185">Reference proteome</keyword>
<sequence length="161" mass="17816">MRDGILQLAKLLLLALLIGGGSLAVKGTARQVDFGKLQADVEAAAEVSGLNQENAQLLRRFYGLNAGELVHWILYTAQDNMSVEELLLVECSSESQAEQVLEAARERKDTQIKNFEGYGPEQVQLLNQSVLRSDGVYVLFAVSDQAAEIKKAYRKDLFRTD</sequence>
<comment type="caution">
    <text evidence="1">The sequence shown here is derived from an EMBL/GenBank/DDBJ whole genome shotgun (WGS) entry which is preliminary data.</text>
</comment>
<evidence type="ECO:0000313" key="2">
    <source>
        <dbReference type="Proteomes" id="UP001652461"/>
    </source>
</evidence>
<name>A0ABT2RYD9_9FIRM</name>
<proteinExistence type="predicted"/>
<evidence type="ECO:0000313" key="1">
    <source>
        <dbReference type="EMBL" id="MCU6697344.1"/>
    </source>
</evidence>
<dbReference type="Proteomes" id="UP001652461">
    <property type="component" value="Unassembled WGS sequence"/>
</dbReference>
<dbReference type="RefSeq" id="WP_158363774.1">
    <property type="nucleotide sequence ID" value="NZ_JAOQKC010000013.1"/>
</dbReference>
<reference evidence="1 2" key="1">
    <citation type="journal article" date="2021" name="ISME Commun">
        <title>Automated analysis of genomic sequences facilitates high-throughput and comprehensive description of bacteria.</title>
        <authorList>
            <person name="Hitch T.C.A."/>
        </authorList>
    </citation>
    <scope>NUCLEOTIDE SEQUENCE [LARGE SCALE GENOMIC DNA]</scope>
    <source>
        <strain evidence="1 2">Sanger_04</strain>
    </source>
</reference>
<gene>
    <name evidence="1" type="ORF">OCV63_10600</name>
</gene>
<accession>A0ABT2RYD9</accession>
<protein>
    <submittedName>
        <fullName evidence="1">DUF4358 domain-containing protein</fullName>
    </submittedName>
</protein>
<dbReference type="EMBL" id="JAOQKC010000013">
    <property type="protein sequence ID" value="MCU6697344.1"/>
    <property type="molecule type" value="Genomic_DNA"/>
</dbReference>